<evidence type="ECO:0000313" key="1">
    <source>
        <dbReference type="EMBL" id="TCS69988.1"/>
    </source>
</evidence>
<organism evidence="1 2">
    <name type="scientific">Sulfuritortus calidifontis</name>
    <dbReference type="NCBI Taxonomy" id="1914471"/>
    <lineage>
        <taxon>Bacteria</taxon>
        <taxon>Pseudomonadati</taxon>
        <taxon>Pseudomonadota</taxon>
        <taxon>Betaproteobacteria</taxon>
        <taxon>Nitrosomonadales</taxon>
        <taxon>Thiobacillaceae</taxon>
        <taxon>Sulfuritortus</taxon>
    </lineage>
</organism>
<name>A0A4R3JS52_9PROT</name>
<evidence type="ECO:0000313" key="2">
    <source>
        <dbReference type="Proteomes" id="UP000295135"/>
    </source>
</evidence>
<sequence length="162" mass="17233">MIVDIDIASRVSPALSHILEAHANDPDALQPATLGSVHDLLASGEAGERYAADRLHPETARGLMAELDELIEEFGADAPAADFVSVQASEALSRVIQEVLDHAPTPPTLGKVQEAMANGLVARLVGEGVLEDDEDDTLQAELEELIARYSPDAPAEPFIAYQ</sequence>
<dbReference type="Proteomes" id="UP000295135">
    <property type="component" value="Unassembled WGS sequence"/>
</dbReference>
<dbReference type="RefSeq" id="WP_126463015.1">
    <property type="nucleotide sequence ID" value="NZ_AP018721.1"/>
</dbReference>
<gene>
    <name evidence="1" type="ORF">EDC61_1182</name>
</gene>
<accession>A0A4R3JS52</accession>
<keyword evidence="2" id="KW-1185">Reference proteome</keyword>
<reference evidence="1 2" key="1">
    <citation type="submission" date="2019-03" db="EMBL/GenBank/DDBJ databases">
        <title>Genomic Encyclopedia of Type Strains, Phase IV (KMG-IV): sequencing the most valuable type-strain genomes for metagenomic binning, comparative biology and taxonomic classification.</title>
        <authorList>
            <person name="Goeker M."/>
        </authorList>
    </citation>
    <scope>NUCLEOTIDE SEQUENCE [LARGE SCALE GENOMIC DNA]</scope>
    <source>
        <strain evidence="1 2">DSM 103923</strain>
    </source>
</reference>
<comment type="caution">
    <text evidence="1">The sequence shown here is derived from an EMBL/GenBank/DDBJ whole genome shotgun (WGS) entry which is preliminary data.</text>
</comment>
<dbReference type="EMBL" id="SLZY01000018">
    <property type="protein sequence ID" value="TCS69988.1"/>
    <property type="molecule type" value="Genomic_DNA"/>
</dbReference>
<dbReference type="OrthoDB" id="8560726at2"/>
<proteinExistence type="predicted"/>
<protein>
    <submittedName>
        <fullName evidence="1">Uncharacterized protein</fullName>
    </submittedName>
</protein>
<dbReference type="AlphaFoldDB" id="A0A4R3JS52"/>